<dbReference type="InterPro" id="IPR003770">
    <property type="entry name" value="MLTG-like"/>
</dbReference>
<protein>
    <recommendedName>
        <fullName evidence="7">Endolytic murein transglycosylase</fullName>
        <ecNumber evidence="7">4.2.2.29</ecNumber>
    </recommendedName>
    <alternativeName>
        <fullName evidence="7">Peptidoglycan lytic transglycosylase</fullName>
    </alternativeName>
    <alternativeName>
        <fullName evidence="7">Peptidoglycan polymerization terminase</fullName>
    </alternativeName>
</protein>
<dbReference type="EMBL" id="MDHN01000003">
    <property type="protein sequence ID" value="OFC72605.1"/>
    <property type="molecule type" value="Genomic_DNA"/>
</dbReference>
<dbReference type="GO" id="GO:0005886">
    <property type="term" value="C:plasma membrane"/>
    <property type="evidence" value="ECO:0007669"/>
    <property type="project" value="UniProtKB-UniRule"/>
</dbReference>
<dbReference type="EC" id="4.2.2.29" evidence="7"/>
<evidence type="ECO:0000256" key="7">
    <source>
        <dbReference type="HAMAP-Rule" id="MF_02065"/>
    </source>
</evidence>
<keyword evidence="3 7" id="KW-1133">Transmembrane helix</keyword>
<evidence type="ECO:0000256" key="6">
    <source>
        <dbReference type="ARBA" id="ARBA00023316"/>
    </source>
</evidence>
<accession>A0A1E7ZGF6</accession>
<keyword evidence="4 7" id="KW-0472">Membrane</keyword>
<comment type="catalytic activity">
    <reaction evidence="7">
        <text>a peptidoglycan chain = a peptidoglycan chain with N-acetyl-1,6-anhydromuramyl-[peptide] at the reducing end + a peptidoglycan chain with N-acetylglucosamine at the non-reducing end.</text>
        <dbReference type="EC" id="4.2.2.29"/>
    </reaction>
</comment>
<dbReference type="Gene3D" id="3.30.1490.480">
    <property type="entry name" value="Endolytic murein transglycosylase"/>
    <property type="match status" value="1"/>
</dbReference>
<evidence type="ECO:0000313" key="9">
    <source>
        <dbReference type="Proteomes" id="UP000175691"/>
    </source>
</evidence>
<dbReference type="CDD" id="cd08010">
    <property type="entry name" value="MltG_like"/>
    <property type="match status" value="1"/>
</dbReference>
<keyword evidence="9" id="KW-1185">Reference proteome</keyword>
<dbReference type="GO" id="GO:0008932">
    <property type="term" value="F:lytic endotransglycosylase activity"/>
    <property type="evidence" value="ECO:0007669"/>
    <property type="project" value="UniProtKB-UniRule"/>
</dbReference>
<organism evidence="8 9">
    <name type="scientific">Alteromonas confluentis</name>
    <dbReference type="NCBI Taxonomy" id="1656094"/>
    <lineage>
        <taxon>Bacteria</taxon>
        <taxon>Pseudomonadati</taxon>
        <taxon>Pseudomonadota</taxon>
        <taxon>Gammaproteobacteria</taxon>
        <taxon>Alteromonadales</taxon>
        <taxon>Alteromonadaceae</taxon>
        <taxon>Alteromonas/Salinimonas group</taxon>
        <taxon>Alteromonas</taxon>
    </lineage>
</organism>
<comment type="caution">
    <text evidence="8">The sequence shown here is derived from an EMBL/GenBank/DDBJ whole genome shotgun (WGS) entry which is preliminary data.</text>
</comment>
<dbReference type="Pfam" id="PF02618">
    <property type="entry name" value="YceG"/>
    <property type="match status" value="1"/>
</dbReference>
<dbReference type="Gene3D" id="3.30.160.60">
    <property type="entry name" value="Classic Zinc Finger"/>
    <property type="match status" value="1"/>
</dbReference>
<comment type="similarity">
    <text evidence="7">Belongs to the transglycosylase MltG family.</text>
</comment>
<evidence type="ECO:0000256" key="5">
    <source>
        <dbReference type="ARBA" id="ARBA00023239"/>
    </source>
</evidence>
<dbReference type="NCBIfam" id="TIGR00247">
    <property type="entry name" value="endolytic transglycosylase MltG"/>
    <property type="match status" value="1"/>
</dbReference>
<dbReference type="HAMAP" id="MF_02065">
    <property type="entry name" value="MltG"/>
    <property type="match status" value="1"/>
</dbReference>
<evidence type="ECO:0000313" key="8">
    <source>
        <dbReference type="EMBL" id="OFC72605.1"/>
    </source>
</evidence>
<feature type="site" description="Important for catalytic activity" evidence="7">
    <location>
        <position position="225"/>
    </location>
</feature>
<keyword evidence="6 7" id="KW-0961">Cell wall biogenesis/degradation</keyword>
<evidence type="ECO:0000256" key="1">
    <source>
        <dbReference type="ARBA" id="ARBA00022475"/>
    </source>
</evidence>
<dbReference type="PANTHER" id="PTHR30518">
    <property type="entry name" value="ENDOLYTIC MUREIN TRANSGLYCOSYLASE"/>
    <property type="match status" value="1"/>
</dbReference>
<dbReference type="STRING" id="1656094.BFC18_01765"/>
<evidence type="ECO:0000256" key="2">
    <source>
        <dbReference type="ARBA" id="ARBA00022692"/>
    </source>
</evidence>
<proteinExistence type="inferred from homology"/>
<sequence>MKRLISITAILFSLLAFGSALAFWVLKSVNAPLTVSEPALFVVEPGSSAISVVRKLDNEGYADTPEVVAKIWLKLDEQARAVKAGTYQLQPDMSLLDALYLIARNEEFQFSVGLVEGFTLKQWLAVLENAPSLKQDIDSVDEVSALVAAADLVTSEGAPVDSNPEGLFLADTYHYTAGASVSGILKRANNAMSAYLQSAWEQRQPGMPYDTPYEALIMASIIEKETAVADERPLISGVFINRLQKDMRLQTDPTVIYGLGDNFDGNITRRHLREKNPYNTYTVSGLPPTPIAMPGKPAIDAALHPAVTDALYFVSRGDGTHVFSATLEQHNQAVNEYQRNISSK</sequence>
<reference evidence="8 9" key="1">
    <citation type="submission" date="2016-08" db="EMBL/GenBank/DDBJ databases">
        <authorList>
            <person name="Seilhamer J.J."/>
        </authorList>
    </citation>
    <scope>NUCLEOTIDE SEQUENCE [LARGE SCALE GENOMIC DNA]</scope>
    <source>
        <strain evidence="8 9">KCTC 42603</strain>
    </source>
</reference>
<keyword evidence="5 7" id="KW-0456">Lyase</keyword>
<dbReference type="GO" id="GO:0071555">
    <property type="term" value="P:cell wall organization"/>
    <property type="evidence" value="ECO:0007669"/>
    <property type="project" value="UniProtKB-KW"/>
</dbReference>
<dbReference type="RefSeq" id="WP_070123229.1">
    <property type="nucleotide sequence ID" value="NZ_MDHN01000003.1"/>
</dbReference>
<dbReference type="OrthoDB" id="9814591at2"/>
<evidence type="ECO:0000256" key="3">
    <source>
        <dbReference type="ARBA" id="ARBA00022989"/>
    </source>
</evidence>
<dbReference type="PANTHER" id="PTHR30518:SF2">
    <property type="entry name" value="ENDOLYTIC MUREIN TRANSGLYCOSYLASE"/>
    <property type="match status" value="1"/>
</dbReference>
<gene>
    <name evidence="7" type="primary">mltG</name>
    <name evidence="8" type="ORF">BFC18_01765</name>
</gene>
<dbReference type="Proteomes" id="UP000175691">
    <property type="component" value="Unassembled WGS sequence"/>
</dbReference>
<keyword evidence="7" id="KW-0997">Cell inner membrane</keyword>
<keyword evidence="1 7" id="KW-1003">Cell membrane</keyword>
<name>A0A1E7ZGF6_9ALTE</name>
<evidence type="ECO:0000256" key="4">
    <source>
        <dbReference type="ARBA" id="ARBA00023136"/>
    </source>
</evidence>
<dbReference type="GO" id="GO:0009252">
    <property type="term" value="P:peptidoglycan biosynthetic process"/>
    <property type="evidence" value="ECO:0007669"/>
    <property type="project" value="UniProtKB-UniRule"/>
</dbReference>
<keyword evidence="2 7" id="KW-0812">Transmembrane</keyword>
<dbReference type="AlphaFoldDB" id="A0A1E7ZGF6"/>
<comment type="function">
    <text evidence="7">Functions as a peptidoglycan terminase that cleaves nascent peptidoglycan strands endolytically to terminate their elongation.</text>
</comment>